<dbReference type="GO" id="GO:0031293">
    <property type="term" value="P:membrane protein intracellular domain proteolysis"/>
    <property type="evidence" value="ECO:0007669"/>
    <property type="project" value="TreeGrafter"/>
</dbReference>
<evidence type="ECO:0000256" key="3">
    <source>
        <dbReference type="ARBA" id="ARBA00022989"/>
    </source>
</evidence>
<feature type="domain" description="Peptidase M50" evidence="7">
    <location>
        <begin position="6"/>
        <end position="167"/>
    </location>
</feature>
<dbReference type="OrthoDB" id="7694678at2759"/>
<dbReference type="GO" id="GO:1905897">
    <property type="term" value="P:regulation of response to endoplasmic reticulum stress"/>
    <property type="evidence" value="ECO:0007669"/>
    <property type="project" value="TreeGrafter"/>
</dbReference>
<feature type="transmembrane region" description="Helical" evidence="6">
    <location>
        <begin position="65"/>
        <end position="86"/>
    </location>
</feature>
<protein>
    <recommendedName>
        <fullName evidence="5">Endopeptidase S2P</fullName>
    </recommendedName>
</protein>
<dbReference type="InterPro" id="IPR001193">
    <property type="entry name" value="MBTPS2"/>
</dbReference>
<keyword evidence="2 6" id="KW-0812">Transmembrane</keyword>
<feature type="transmembrane region" description="Helical" evidence="6">
    <location>
        <begin position="6"/>
        <end position="31"/>
    </location>
</feature>
<evidence type="ECO:0000256" key="6">
    <source>
        <dbReference type="SAM" id="Phobius"/>
    </source>
</evidence>
<gene>
    <name evidence="8" type="ORF">DL89DRAFT_209298</name>
</gene>
<feature type="non-terminal residue" evidence="8">
    <location>
        <position position="1"/>
    </location>
</feature>
<keyword evidence="4 6" id="KW-0472">Membrane</keyword>
<organism evidence="8 9">
    <name type="scientific">Linderina pennispora</name>
    <dbReference type="NCBI Taxonomy" id="61395"/>
    <lineage>
        <taxon>Eukaryota</taxon>
        <taxon>Fungi</taxon>
        <taxon>Fungi incertae sedis</taxon>
        <taxon>Zoopagomycota</taxon>
        <taxon>Kickxellomycotina</taxon>
        <taxon>Kickxellomycetes</taxon>
        <taxon>Kickxellales</taxon>
        <taxon>Kickxellaceae</taxon>
        <taxon>Linderina</taxon>
    </lineage>
</organism>
<evidence type="ECO:0000256" key="1">
    <source>
        <dbReference type="ARBA" id="ARBA00004127"/>
    </source>
</evidence>
<comment type="caution">
    <text evidence="8">The sequence shown here is derived from an EMBL/GenBank/DDBJ whole genome shotgun (WGS) entry which is preliminary data.</text>
</comment>
<evidence type="ECO:0000313" key="8">
    <source>
        <dbReference type="EMBL" id="ORX65819.1"/>
    </source>
</evidence>
<proteinExistence type="predicted"/>
<evidence type="ECO:0000256" key="5">
    <source>
        <dbReference type="ARBA" id="ARBA00032658"/>
    </source>
</evidence>
<dbReference type="AlphaFoldDB" id="A0A1Y1VWZ3"/>
<feature type="non-terminal residue" evidence="8">
    <location>
        <position position="308"/>
    </location>
</feature>
<dbReference type="RefSeq" id="XP_040739902.1">
    <property type="nucleotide sequence ID" value="XM_040884158.1"/>
</dbReference>
<dbReference type="PANTHER" id="PTHR13325:SF3">
    <property type="entry name" value="MEMBRANE-BOUND TRANSCRIPTION FACTOR SITE-2 PROTEASE"/>
    <property type="match status" value="1"/>
</dbReference>
<evidence type="ECO:0000256" key="2">
    <source>
        <dbReference type="ARBA" id="ARBA00022692"/>
    </source>
</evidence>
<keyword evidence="9" id="KW-1185">Reference proteome</keyword>
<dbReference type="GeneID" id="63800806"/>
<dbReference type="PANTHER" id="PTHR13325">
    <property type="entry name" value="PROTEASE M50 MEMBRANE-BOUND TRANSCRIPTION FACTOR SITE 2 PROTEASE"/>
    <property type="match status" value="1"/>
</dbReference>
<dbReference type="Pfam" id="PF02163">
    <property type="entry name" value="Peptidase_M50"/>
    <property type="match status" value="1"/>
</dbReference>
<name>A0A1Y1VWZ3_9FUNG</name>
<evidence type="ECO:0000313" key="9">
    <source>
        <dbReference type="Proteomes" id="UP000193922"/>
    </source>
</evidence>
<evidence type="ECO:0000259" key="7">
    <source>
        <dbReference type="Pfam" id="PF02163"/>
    </source>
</evidence>
<dbReference type="GO" id="GO:0012505">
    <property type="term" value="C:endomembrane system"/>
    <property type="evidence" value="ECO:0007669"/>
    <property type="project" value="UniProtKB-SubCell"/>
</dbReference>
<comment type="subcellular location">
    <subcellularLocation>
        <location evidence="1">Endomembrane system</location>
        <topology evidence="1">Multi-pass membrane protein</topology>
    </subcellularLocation>
</comment>
<dbReference type="GO" id="GO:0016020">
    <property type="term" value="C:membrane"/>
    <property type="evidence" value="ECO:0007669"/>
    <property type="project" value="InterPro"/>
</dbReference>
<sequence>LSHIWYYLLSLAICAIVHELGHALAAAWSYIPLRRFGVFIMGIYPGAFVDLSKDDMDKAPVLQQLRVVCAGVWHNAVTAMLIYLLVYSGGLSRSFEFAGWQKIDGVAIMDIEHTSPLFGRIPVLSTIYRIDDVDLSGKSGPSPIARWTRALTATQANQDTAESGFCVTSEENVDDGLCCEMSPQYPMGESPDTDIFCFEPVLLLDPADPPTRSTMCFDLRDVLERTGQHRCRSSSECPGRHAACVLPRSPYQSSRVARIYYTKPDMTNEMTIYVGSLSQLWLDVHASSLVPRHSWLPQRIPSWTESLL</sequence>
<dbReference type="EMBL" id="MCFD01000020">
    <property type="protein sequence ID" value="ORX65819.1"/>
    <property type="molecule type" value="Genomic_DNA"/>
</dbReference>
<dbReference type="GO" id="GO:0005737">
    <property type="term" value="C:cytoplasm"/>
    <property type="evidence" value="ECO:0007669"/>
    <property type="project" value="TreeGrafter"/>
</dbReference>
<dbReference type="GO" id="GO:0004222">
    <property type="term" value="F:metalloendopeptidase activity"/>
    <property type="evidence" value="ECO:0007669"/>
    <property type="project" value="InterPro"/>
</dbReference>
<accession>A0A1Y1VWZ3</accession>
<dbReference type="Proteomes" id="UP000193922">
    <property type="component" value="Unassembled WGS sequence"/>
</dbReference>
<dbReference type="InterPro" id="IPR008915">
    <property type="entry name" value="Peptidase_M50"/>
</dbReference>
<reference evidence="8 9" key="1">
    <citation type="submission" date="2016-07" db="EMBL/GenBank/DDBJ databases">
        <title>Pervasive Adenine N6-methylation of Active Genes in Fungi.</title>
        <authorList>
            <consortium name="DOE Joint Genome Institute"/>
            <person name="Mondo S.J."/>
            <person name="Dannebaum R.O."/>
            <person name="Kuo R.C."/>
            <person name="Labutti K."/>
            <person name="Haridas S."/>
            <person name="Kuo A."/>
            <person name="Salamov A."/>
            <person name="Ahrendt S.R."/>
            <person name="Lipzen A."/>
            <person name="Sullivan W."/>
            <person name="Andreopoulos W.B."/>
            <person name="Clum A."/>
            <person name="Lindquist E."/>
            <person name="Daum C."/>
            <person name="Ramamoorthy G.K."/>
            <person name="Gryganskyi A."/>
            <person name="Culley D."/>
            <person name="Magnuson J.K."/>
            <person name="James T.Y."/>
            <person name="O'Malley M.A."/>
            <person name="Stajich J.E."/>
            <person name="Spatafora J.W."/>
            <person name="Visel A."/>
            <person name="Grigoriev I.V."/>
        </authorList>
    </citation>
    <scope>NUCLEOTIDE SEQUENCE [LARGE SCALE GENOMIC DNA]</scope>
    <source>
        <strain evidence="8 9">ATCC 12442</strain>
    </source>
</reference>
<dbReference type="PRINTS" id="PR01000">
    <property type="entry name" value="SREBPS2PTASE"/>
</dbReference>
<evidence type="ECO:0000256" key="4">
    <source>
        <dbReference type="ARBA" id="ARBA00023136"/>
    </source>
</evidence>
<dbReference type="STRING" id="61395.A0A1Y1VWZ3"/>
<keyword evidence="3 6" id="KW-1133">Transmembrane helix</keyword>